<evidence type="ECO:0000256" key="8">
    <source>
        <dbReference type="RuleBase" id="RU000461"/>
    </source>
</evidence>
<dbReference type="PRINTS" id="PR00465">
    <property type="entry name" value="EP450IV"/>
</dbReference>
<feature type="transmembrane region" description="Helical" evidence="9">
    <location>
        <begin position="26"/>
        <end position="43"/>
    </location>
</feature>
<dbReference type="OrthoDB" id="1844152at2759"/>
<dbReference type="Gene3D" id="1.10.630.10">
    <property type="entry name" value="Cytochrome P450"/>
    <property type="match status" value="1"/>
</dbReference>
<evidence type="ECO:0000256" key="9">
    <source>
        <dbReference type="SAM" id="Phobius"/>
    </source>
</evidence>
<dbReference type="AlphaFoldDB" id="A0A7C8IV06"/>
<sequence length="534" mass="60364">MNSSSVAVFISLFGRSDFNLSAHEKIVFLSILFFVLGACYVITPRKNIYDTFPRISDNAFRSFFWPSYVQKLVERGYQNVTKPSGRPFTVRWWAKDFLILSPEYLPALRDADWVHLSFFKTISDAFFLHTSVGDLYDSDRSVQLVRKGLNPRLPQLTPVIEDEIENSLRVELGEYSDGRSVAARSFFTAIVHRSASRILIGEELCRDEKFIRESIGFVMSIFITALAIVKLPLGPLRDYLAYPISIWHQKKLTQCTQMLLPILQKRIDERNNRNTDRQSGLDAMEWLLALSSPSDIDKHRIAAELMHNLWAGTSAPGGLVTEIMFQLLLEPDYKDPLINEAIEALGDGCQWTEKALGRLPLLDSFIRETNRLNPTGSTYLTMKTLVTCSRTVVGHPFVFPDGLALPVGTRFGFPTQAMQNDADSKFDGFRFAKRGSVTEINDELSPSVTSTTVSSSNLAFGYGTHACPGRFFAIRMVKMVVLTILLDYNIEWDGSVSRRPEPTWIEGQYIPNGSQKVKITKRAVSLRRKAQADK</sequence>
<comment type="caution">
    <text evidence="10">The sequence shown here is derived from an EMBL/GenBank/DDBJ whole genome shotgun (WGS) entry which is preliminary data.</text>
</comment>
<comment type="similarity">
    <text evidence="2 8">Belongs to the cytochrome P450 family.</text>
</comment>
<comment type="cofactor">
    <cofactor evidence="1 7">
        <name>heme</name>
        <dbReference type="ChEBI" id="CHEBI:30413"/>
    </cofactor>
</comment>
<dbReference type="InterPro" id="IPR002403">
    <property type="entry name" value="Cyt_P450_E_grp-IV"/>
</dbReference>
<organism evidence="10 11">
    <name type="scientific">Xylaria multiplex</name>
    <dbReference type="NCBI Taxonomy" id="323545"/>
    <lineage>
        <taxon>Eukaryota</taxon>
        <taxon>Fungi</taxon>
        <taxon>Dikarya</taxon>
        <taxon>Ascomycota</taxon>
        <taxon>Pezizomycotina</taxon>
        <taxon>Sordariomycetes</taxon>
        <taxon>Xylariomycetidae</taxon>
        <taxon>Xylariales</taxon>
        <taxon>Xylariaceae</taxon>
        <taxon>Xylaria</taxon>
    </lineage>
</organism>
<dbReference type="PROSITE" id="PS00086">
    <property type="entry name" value="CYTOCHROME_P450"/>
    <property type="match status" value="1"/>
</dbReference>
<evidence type="ECO:0000256" key="4">
    <source>
        <dbReference type="ARBA" id="ARBA00023002"/>
    </source>
</evidence>
<keyword evidence="7 8" id="KW-0349">Heme</keyword>
<reference evidence="10 11" key="1">
    <citation type="submission" date="2019-12" db="EMBL/GenBank/DDBJ databases">
        <title>Draft genome sequence of the ascomycete Xylaria multiplex DSM 110363.</title>
        <authorList>
            <person name="Buettner E."/>
            <person name="Kellner H."/>
        </authorList>
    </citation>
    <scope>NUCLEOTIDE SEQUENCE [LARGE SCALE GENOMIC DNA]</scope>
    <source>
        <strain evidence="10 11">DSM 110363</strain>
    </source>
</reference>
<accession>A0A7C8IV06</accession>
<keyword evidence="9" id="KW-1133">Transmembrane helix</keyword>
<dbReference type="InterPro" id="IPR036396">
    <property type="entry name" value="Cyt_P450_sf"/>
</dbReference>
<dbReference type="GO" id="GO:0020037">
    <property type="term" value="F:heme binding"/>
    <property type="evidence" value="ECO:0007669"/>
    <property type="project" value="InterPro"/>
</dbReference>
<evidence type="ECO:0000256" key="1">
    <source>
        <dbReference type="ARBA" id="ARBA00001971"/>
    </source>
</evidence>
<dbReference type="PANTHER" id="PTHR46206">
    <property type="entry name" value="CYTOCHROME P450"/>
    <property type="match status" value="1"/>
</dbReference>
<dbReference type="InterPro" id="IPR017972">
    <property type="entry name" value="Cyt_P450_CS"/>
</dbReference>
<feature type="transmembrane region" description="Helical" evidence="9">
    <location>
        <begin position="215"/>
        <end position="233"/>
    </location>
</feature>
<dbReference type="CDD" id="cd11041">
    <property type="entry name" value="CYP503A1-like"/>
    <property type="match status" value="1"/>
</dbReference>
<keyword evidence="3 7" id="KW-0479">Metal-binding</keyword>
<dbReference type="InterPro" id="IPR001128">
    <property type="entry name" value="Cyt_P450"/>
</dbReference>
<name>A0A7C8IV06_9PEZI</name>
<feature type="binding site" description="axial binding residue" evidence="7">
    <location>
        <position position="467"/>
    </location>
    <ligand>
        <name>heme</name>
        <dbReference type="ChEBI" id="CHEBI:30413"/>
    </ligand>
    <ligandPart>
        <name>Fe</name>
        <dbReference type="ChEBI" id="CHEBI:18248"/>
    </ligandPart>
</feature>
<evidence type="ECO:0000256" key="3">
    <source>
        <dbReference type="ARBA" id="ARBA00022723"/>
    </source>
</evidence>
<dbReference type="GO" id="GO:0005506">
    <property type="term" value="F:iron ion binding"/>
    <property type="evidence" value="ECO:0007669"/>
    <property type="project" value="InterPro"/>
</dbReference>
<dbReference type="SUPFAM" id="SSF48264">
    <property type="entry name" value="Cytochrome P450"/>
    <property type="match status" value="1"/>
</dbReference>
<dbReference type="GO" id="GO:0016705">
    <property type="term" value="F:oxidoreductase activity, acting on paired donors, with incorporation or reduction of molecular oxygen"/>
    <property type="evidence" value="ECO:0007669"/>
    <property type="project" value="InterPro"/>
</dbReference>
<evidence type="ECO:0000313" key="11">
    <source>
        <dbReference type="Proteomes" id="UP000481858"/>
    </source>
</evidence>
<proteinExistence type="inferred from homology"/>
<evidence type="ECO:0000256" key="2">
    <source>
        <dbReference type="ARBA" id="ARBA00010617"/>
    </source>
</evidence>
<keyword evidence="4 8" id="KW-0560">Oxidoreductase</keyword>
<dbReference type="InParanoid" id="A0A7C8IV06"/>
<evidence type="ECO:0000256" key="7">
    <source>
        <dbReference type="PIRSR" id="PIRSR602403-1"/>
    </source>
</evidence>
<evidence type="ECO:0008006" key="12">
    <source>
        <dbReference type="Google" id="ProtNLM"/>
    </source>
</evidence>
<keyword evidence="9" id="KW-0472">Membrane</keyword>
<evidence type="ECO:0000256" key="6">
    <source>
        <dbReference type="ARBA" id="ARBA00023033"/>
    </source>
</evidence>
<evidence type="ECO:0000313" key="10">
    <source>
        <dbReference type="EMBL" id="KAF2972981.1"/>
    </source>
</evidence>
<protein>
    <recommendedName>
        <fullName evidence="12">Cytochrome P450</fullName>
    </recommendedName>
</protein>
<gene>
    <name evidence="10" type="ORF">GQX73_g504</name>
</gene>
<keyword evidence="5 7" id="KW-0408">Iron</keyword>
<dbReference type="EMBL" id="WUBL01000003">
    <property type="protein sequence ID" value="KAF2972981.1"/>
    <property type="molecule type" value="Genomic_DNA"/>
</dbReference>
<dbReference type="Proteomes" id="UP000481858">
    <property type="component" value="Unassembled WGS sequence"/>
</dbReference>
<dbReference type="GO" id="GO:0004497">
    <property type="term" value="F:monooxygenase activity"/>
    <property type="evidence" value="ECO:0007669"/>
    <property type="project" value="UniProtKB-KW"/>
</dbReference>
<keyword evidence="9" id="KW-0812">Transmembrane</keyword>
<evidence type="ECO:0000256" key="5">
    <source>
        <dbReference type="ARBA" id="ARBA00023004"/>
    </source>
</evidence>
<keyword evidence="6 8" id="KW-0503">Monooxygenase</keyword>
<dbReference type="Pfam" id="PF00067">
    <property type="entry name" value="p450"/>
    <property type="match status" value="1"/>
</dbReference>
<keyword evidence="11" id="KW-1185">Reference proteome</keyword>